<keyword evidence="1" id="KW-0472">Membrane</keyword>
<keyword evidence="1" id="KW-0812">Transmembrane</keyword>
<evidence type="ECO:0000313" key="2">
    <source>
        <dbReference type="EMBL" id="KAG5640030.1"/>
    </source>
</evidence>
<keyword evidence="1" id="KW-1133">Transmembrane helix</keyword>
<feature type="non-terminal residue" evidence="2">
    <location>
        <position position="176"/>
    </location>
</feature>
<organism evidence="2 3">
    <name type="scientific">Asterophora parasitica</name>
    <dbReference type="NCBI Taxonomy" id="117018"/>
    <lineage>
        <taxon>Eukaryota</taxon>
        <taxon>Fungi</taxon>
        <taxon>Dikarya</taxon>
        <taxon>Basidiomycota</taxon>
        <taxon>Agaricomycotina</taxon>
        <taxon>Agaricomycetes</taxon>
        <taxon>Agaricomycetidae</taxon>
        <taxon>Agaricales</taxon>
        <taxon>Tricholomatineae</taxon>
        <taxon>Lyophyllaceae</taxon>
        <taxon>Asterophora</taxon>
    </lineage>
</organism>
<keyword evidence="3" id="KW-1185">Reference proteome</keyword>
<gene>
    <name evidence="2" type="ORF">DXG03_001633</name>
</gene>
<feature type="transmembrane region" description="Helical" evidence="1">
    <location>
        <begin position="6"/>
        <end position="27"/>
    </location>
</feature>
<name>A0A9P7G379_9AGAR</name>
<reference evidence="2" key="1">
    <citation type="submission" date="2020-07" db="EMBL/GenBank/DDBJ databases">
        <authorList>
            <person name="Nieuwenhuis M."/>
            <person name="Van De Peppel L.J.J."/>
        </authorList>
    </citation>
    <scope>NUCLEOTIDE SEQUENCE</scope>
    <source>
        <strain evidence="2">AP01</strain>
        <tissue evidence="2">Mycelium</tissue>
    </source>
</reference>
<reference evidence="2" key="2">
    <citation type="submission" date="2021-10" db="EMBL/GenBank/DDBJ databases">
        <title>Phylogenomics reveals ancestral predisposition of the termite-cultivated fungus Termitomyces towards a domesticated lifestyle.</title>
        <authorList>
            <person name="Auxier B."/>
            <person name="Grum-Grzhimaylo A."/>
            <person name="Cardenas M.E."/>
            <person name="Lodge J.D."/>
            <person name="Laessoe T."/>
            <person name="Pedersen O."/>
            <person name="Smith M.E."/>
            <person name="Kuyper T.W."/>
            <person name="Franco-Molano E.A."/>
            <person name="Baroni T.J."/>
            <person name="Aanen D.K."/>
        </authorList>
    </citation>
    <scope>NUCLEOTIDE SEQUENCE</scope>
    <source>
        <strain evidence="2">AP01</strain>
        <tissue evidence="2">Mycelium</tissue>
    </source>
</reference>
<comment type="caution">
    <text evidence="2">The sequence shown here is derived from an EMBL/GenBank/DDBJ whole genome shotgun (WGS) entry which is preliminary data.</text>
</comment>
<dbReference type="Proteomes" id="UP000775547">
    <property type="component" value="Unassembled WGS sequence"/>
</dbReference>
<evidence type="ECO:0000256" key="1">
    <source>
        <dbReference type="SAM" id="Phobius"/>
    </source>
</evidence>
<evidence type="ECO:0000313" key="3">
    <source>
        <dbReference type="Proteomes" id="UP000775547"/>
    </source>
</evidence>
<dbReference type="OrthoDB" id="3068421at2759"/>
<accession>A0A9P7G379</accession>
<proteinExistence type="predicted"/>
<dbReference type="AlphaFoldDB" id="A0A9P7G379"/>
<sequence length="176" mass="19968">MDAETRFNYLVGALGLLAPLLSAVWFTRNYRPRILIKDLDELVKQTVDLYESYVSDGLLEDESLRHGLQLELSKLQRSADGVRQESFKITTTVGDYRALLRGESRNILLVSTKILEFRTYMVRTSEKLKKEREEGDNCAIVSNSSHSQDVPLPEDISLVENVNVKAITEAEISPHI</sequence>
<dbReference type="EMBL" id="JABCKV010001378">
    <property type="protein sequence ID" value="KAG5640030.1"/>
    <property type="molecule type" value="Genomic_DNA"/>
</dbReference>
<protein>
    <submittedName>
        <fullName evidence="2">Uncharacterized protein</fullName>
    </submittedName>
</protein>